<gene>
    <name evidence="1" type="ORF">V8Q02_31460</name>
</gene>
<organism evidence="1 2">
    <name type="scientific">Rhizobium aouanii</name>
    <dbReference type="NCBI Taxonomy" id="3118145"/>
    <lineage>
        <taxon>Bacteria</taxon>
        <taxon>Pseudomonadati</taxon>
        <taxon>Pseudomonadota</taxon>
        <taxon>Alphaproteobacteria</taxon>
        <taxon>Hyphomicrobiales</taxon>
        <taxon>Rhizobiaceae</taxon>
        <taxon>Rhizobium/Agrobacterium group</taxon>
        <taxon>Rhizobium</taxon>
    </lineage>
</organism>
<proteinExistence type="predicted"/>
<dbReference type="EMBL" id="JBAMYC010000025">
    <property type="protein sequence ID" value="MEI1252487.1"/>
    <property type="molecule type" value="Genomic_DNA"/>
</dbReference>
<evidence type="ECO:0000313" key="1">
    <source>
        <dbReference type="EMBL" id="MEI1252487.1"/>
    </source>
</evidence>
<dbReference type="InterPro" id="IPR018697">
    <property type="entry name" value="DUF2199"/>
</dbReference>
<accession>A0ABU8CW40</accession>
<name>A0ABU8CW40_9HYPH</name>
<sequence>MQSHFVCSICGDTHEGLPTDWAYTLPDVVWAVPAEARAEAAQFTDDLCDYGGRFFIRGLLLVPFLEAQGSFGWGVWAEVDLSVFKRYLDFYDTDGTNEPPLEGTLANELPAYASSAGLPLKIQFQTQTERPVFTLRQEDLGCLASEQRGGMNSARYHEVLKSIEARRN</sequence>
<dbReference type="Pfam" id="PF09965">
    <property type="entry name" value="DUF2199"/>
    <property type="match status" value="1"/>
</dbReference>
<protein>
    <submittedName>
        <fullName evidence="1">DUF2199 domain-containing protein</fullName>
    </submittedName>
</protein>
<comment type="caution">
    <text evidence="1">The sequence shown here is derived from an EMBL/GenBank/DDBJ whole genome shotgun (WGS) entry which is preliminary data.</text>
</comment>
<keyword evidence="2" id="KW-1185">Reference proteome</keyword>
<reference evidence="1 2" key="1">
    <citation type="submission" date="2024-01" db="EMBL/GenBank/DDBJ databases">
        <title>Draft genome sequences of three bacterial strains isolated from Acacia saligna represent a potential new species within the genus Rhizobium.</title>
        <authorList>
            <person name="Tambong J.T."/>
            <person name="Mnasri B."/>
        </authorList>
    </citation>
    <scope>NUCLEOTIDE SEQUENCE [LARGE SCALE GENOMIC DNA]</scope>
    <source>
        <strain evidence="1 2">1AS12I</strain>
    </source>
</reference>
<dbReference type="Proteomes" id="UP001531129">
    <property type="component" value="Unassembled WGS sequence"/>
</dbReference>
<evidence type="ECO:0000313" key="2">
    <source>
        <dbReference type="Proteomes" id="UP001531129"/>
    </source>
</evidence>
<dbReference type="RefSeq" id="WP_335916149.1">
    <property type="nucleotide sequence ID" value="NZ_JBAMYB010000025.1"/>
</dbReference>